<comment type="subcellular location">
    <subcellularLocation>
        <location evidence="1">Cell membrane</location>
        <topology evidence="1">Multi-pass membrane protein</topology>
    </subcellularLocation>
</comment>
<feature type="transmembrane region" description="Helical" evidence="7">
    <location>
        <begin position="240"/>
        <end position="262"/>
    </location>
</feature>
<feature type="transmembrane region" description="Helical" evidence="7">
    <location>
        <begin position="478"/>
        <end position="499"/>
    </location>
</feature>
<dbReference type="GO" id="GO:0015293">
    <property type="term" value="F:symporter activity"/>
    <property type="evidence" value="ECO:0007669"/>
    <property type="project" value="TreeGrafter"/>
</dbReference>
<protein>
    <submittedName>
        <fullName evidence="12">CNT family concentrative nucleoside transporter</fullName>
    </submittedName>
</protein>
<evidence type="ECO:0000259" key="9">
    <source>
        <dbReference type="Pfam" id="PF01773"/>
    </source>
</evidence>
<feature type="domain" description="Nucleoside transporter/FeoB GTPase Gate" evidence="11">
    <location>
        <begin position="166"/>
        <end position="264"/>
    </location>
</feature>
<evidence type="ECO:0000256" key="1">
    <source>
        <dbReference type="ARBA" id="ARBA00004651"/>
    </source>
</evidence>
<feature type="transmembrane region" description="Helical" evidence="7">
    <location>
        <begin position="71"/>
        <end position="93"/>
    </location>
</feature>
<dbReference type="InterPro" id="IPR002668">
    <property type="entry name" value="CNT_N_dom"/>
</dbReference>
<dbReference type="OrthoDB" id="9766455at2"/>
<keyword evidence="4 7" id="KW-0812">Transmembrane</keyword>
<feature type="transmembrane region" description="Helical" evidence="7">
    <location>
        <begin position="105"/>
        <end position="125"/>
    </location>
</feature>
<dbReference type="RefSeq" id="WP_120273916.1">
    <property type="nucleotide sequence ID" value="NZ_RAPN01000001.1"/>
</dbReference>
<evidence type="ECO:0000256" key="4">
    <source>
        <dbReference type="ARBA" id="ARBA00022692"/>
    </source>
</evidence>
<evidence type="ECO:0000256" key="5">
    <source>
        <dbReference type="ARBA" id="ARBA00022989"/>
    </source>
</evidence>
<accession>A0A419WB72</accession>
<dbReference type="InterPro" id="IPR011642">
    <property type="entry name" value="Gate_dom"/>
</dbReference>
<feature type="transmembrane region" description="Helical" evidence="7">
    <location>
        <begin position="332"/>
        <end position="355"/>
    </location>
</feature>
<keyword evidence="5 7" id="KW-1133">Transmembrane helix</keyword>
<dbReference type="Pfam" id="PF07670">
    <property type="entry name" value="Gate"/>
    <property type="match status" value="1"/>
</dbReference>
<dbReference type="InterPro" id="IPR008276">
    <property type="entry name" value="C_nuclsd_transpt"/>
</dbReference>
<evidence type="ECO:0000259" key="11">
    <source>
        <dbReference type="Pfam" id="PF07670"/>
    </source>
</evidence>
<evidence type="ECO:0000256" key="3">
    <source>
        <dbReference type="ARBA" id="ARBA00022475"/>
    </source>
</evidence>
<evidence type="ECO:0000313" key="12">
    <source>
        <dbReference type="EMBL" id="RKD92731.1"/>
    </source>
</evidence>
<dbReference type="AlphaFoldDB" id="A0A419WB72"/>
<keyword evidence="3" id="KW-1003">Cell membrane</keyword>
<proteinExistence type="inferred from homology"/>
<dbReference type="Pfam" id="PF01773">
    <property type="entry name" value="Nucleos_tra2_N"/>
    <property type="match status" value="1"/>
</dbReference>
<evidence type="ECO:0000256" key="6">
    <source>
        <dbReference type="ARBA" id="ARBA00023136"/>
    </source>
</evidence>
<keyword evidence="13" id="KW-1185">Reference proteome</keyword>
<dbReference type="InterPro" id="IPR011657">
    <property type="entry name" value="CNT_C_dom"/>
</dbReference>
<dbReference type="PANTHER" id="PTHR10590:SF4">
    <property type="entry name" value="SOLUTE CARRIER FAMILY 28 MEMBER 3"/>
    <property type="match status" value="1"/>
</dbReference>
<gene>
    <name evidence="12" type="ORF">BC643_3108</name>
</gene>
<keyword evidence="8" id="KW-0732">Signal</keyword>
<evidence type="ECO:0000256" key="8">
    <source>
        <dbReference type="SAM" id="SignalP"/>
    </source>
</evidence>
<feature type="transmembrane region" description="Helical" evidence="7">
    <location>
        <begin position="163"/>
        <end position="188"/>
    </location>
</feature>
<reference evidence="12 13" key="1">
    <citation type="submission" date="2018-09" db="EMBL/GenBank/DDBJ databases">
        <title>Genomic Encyclopedia of Archaeal and Bacterial Type Strains, Phase II (KMG-II): from individual species to whole genera.</title>
        <authorList>
            <person name="Goeker M."/>
        </authorList>
    </citation>
    <scope>NUCLEOTIDE SEQUENCE [LARGE SCALE GENOMIC DNA]</scope>
    <source>
        <strain evidence="12 13">DSM 27148</strain>
    </source>
</reference>
<feature type="domain" description="Concentrative nucleoside transporter C-terminal" evidence="10">
    <location>
        <begin position="277"/>
        <end position="496"/>
    </location>
</feature>
<name>A0A419WB72_9BACT</name>
<feature type="transmembrane region" description="Helical" evidence="7">
    <location>
        <begin position="375"/>
        <end position="397"/>
    </location>
</feature>
<sequence>MKQLTLLLMLLIVSISPISTFAFATPQSDSISIADSTNQTTTEQVVVQSKQAETPKSTSNILLNQKHESSFSLMTVLRGLIGMLVLVAIGWVFSKDRKNIPWKTVGIGLAFQIVLAISVLYVPFIRIGFEFFGRIFVKILDFTKVGSEFLFGSLADSSNFGMIFAFQILPTIVFFSALTSLLFYWGIIQRVVWAMAWVFTRLLKLSGAESLSVAGNIFLGQTESPLMIKAYLAKMNNSEIMLVMTGGMATLAGGVLAAYIGMLGGNDPVLRLEFAKHLLTASVMAAPAAVIFSKILVPNTEEVNQDVEVSKDKIGSNVLDAITNGTSEGLKLAVNVAGMLLAFLALIAMLNYIFGLVGSLTGLNGLIASGTDGRFTSLSLQFLLGYLFAPVMWLIGICQQDIMLVGRLLGEKLILTEFIGYISLSDLKSAGSFFEYKSVIMSTYILCGFANFASIGIQIGGIGALAPGKRVVLSKYGMYALLAGTLASLMSATIIGMILG</sequence>
<dbReference type="PANTHER" id="PTHR10590">
    <property type="entry name" value="SODIUM/NUCLEOSIDE COTRANSPORTER"/>
    <property type="match status" value="1"/>
</dbReference>
<evidence type="ECO:0000256" key="7">
    <source>
        <dbReference type="SAM" id="Phobius"/>
    </source>
</evidence>
<feature type="chain" id="PRO_5019535257" evidence="8">
    <location>
        <begin position="25"/>
        <end position="500"/>
    </location>
</feature>
<evidence type="ECO:0000313" key="13">
    <source>
        <dbReference type="Proteomes" id="UP000283387"/>
    </source>
</evidence>
<comment type="caution">
    <text evidence="12">The sequence shown here is derived from an EMBL/GenBank/DDBJ whole genome shotgun (WGS) entry which is preliminary data.</text>
</comment>
<feature type="transmembrane region" description="Helical" evidence="7">
    <location>
        <begin position="274"/>
        <end position="292"/>
    </location>
</feature>
<comment type="similarity">
    <text evidence="2">Belongs to the concentrative nucleoside transporter (CNT) (TC 2.A.41) family.</text>
</comment>
<feature type="signal peptide" evidence="8">
    <location>
        <begin position="1"/>
        <end position="24"/>
    </location>
</feature>
<dbReference type="GO" id="GO:0005886">
    <property type="term" value="C:plasma membrane"/>
    <property type="evidence" value="ECO:0007669"/>
    <property type="project" value="UniProtKB-SubCell"/>
</dbReference>
<organism evidence="12 13">
    <name type="scientific">Mangrovibacterium diazotrophicum</name>
    <dbReference type="NCBI Taxonomy" id="1261403"/>
    <lineage>
        <taxon>Bacteria</taxon>
        <taxon>Pseudomonadati</taxon>
        <taxon>Bacteroidota</taxon>
        <taxon>Bacteroidia</taxon>
        <taxon>Marinilabiliales</taxon>
        <taxon>Prolixibacteraceae</taxon>
        <taxon>Mangrovibacterium</taxon>
    </lineage>
</organism>
<dbReference type="EMBL" id="RAPN01000001">
    <property type="protein sequence ID" value="RKD92731.1"/>
    <property type="molecule type" value="Genomic_DNA"/>
</dbReference>
<feature type="transmembrane region" description="Helical" evidence="7">
    <location>
        <begin position="443"/>
        <end position="466"/>
    </location>
</feature>
<dbReference type="Proteomes" id="UP000283387">
    <property type="component" value="Unassembled WGS sequence"/>
</dbReference>
<dbReference type="GO" id="GO:0005337">
    <property type="term" value="F:nucleoside transmembrane transporter activity"/>
    <property type="evidence" value="ECO:0007669"/>
    <property type="project" value="InterPro"/>
</dbReference>
<keyword evidence="6 7" id="KW-0472">Membrane</keyword>
<feature type="domain" description="Concentrative nucleoside transporter N-terminal" evidence="9">
    <location>
        <begin position="81"/>
        <end position="154"/>
    </location>
</feature>
<evidence type="ECO:0000259" key="10">
    <source>
        <dbReference type="Pfam" id="PF07662"/>
    </source>
</evidence>
<evidence type="ECO:0000256" key="2">
    <source>
        <dbReference type="ARBA" id="ARBA00009033"/>
    </source>
</evidence>
<dbReference type="Pfam" id="PF07662">
    <property type="entry name" value="Nucleos_tra2_C"/>
    <property type="match status" value="1"/>
</dbReference>